<dbReference type="Pfam" id="PF13439">
    <property type="entry name" value="Glyco_transf_4"/>
    <property type="match status" value="1"/>
</dbReference>
<dbReference type="PANTHER" id="PTHR12526">
    <property type="entry name" value="GLYCOSYLTRANSFERASE"/>
    <property type="match status" value="1"/>
</dbReference>
<accession>A0ABV4UG90</accession>
<evidence type="ECO:0000259" key="1">
    <source>
        <dbReference type="Pfam" id="PF00534"/>
    </source>
</evidence>
<comment type="caution">
    <text evidence="3">The sequence shown here is derived from an EMBL/GenBank/DDBJ whole genome shotgun (WGS) entry which is preliminary data.</text>
</comment>
<dbReference type="GO" id="GO:0016757">
    <property type="term" value="F:glycosyltransferase activity"/>
    <property type="evidence" value="ECO:0007669"/>
    <property type="project" value="UniProtKB-KW"/>
</dbReference>
<dbReference type="InterPro" id="IPR028098">
    <property type="entry name" value="Glyco_trans_4-like_N"/>
</dbReference>
<feature type="domain" description="Glycosyltransferase subfamily 4-like N-terminal" evidence="2">
    <location>
        <begin position="24"/>
        <end position="194"/>
    </location>
</feature>
<dbReference type="Pfam" id="PF00534">
    <property type="entry name" value="Glycos_transf_1"/>
    <property type="match status" value="1"/>
</dbReference>
<dbReference type="Gene3D" id="3.40.50.2000">
    <property type="entry name" value="Glycogen Phosphorylase B"/>
    <property type="match status" value="2"/>
</dbReference>
<dbReference type="EC" id="2.4.-.-" evidence="3"/>
<proteinExistence type="predicted"/>
<keyword evidence="3" id="KW-0328">Glycosyltransferase</keyword>
<dbReference type="CDD" id="cd03801">
    <property type="entry name" value="GT4_PimA-like"/>
    <property type="match status" value="1"/>
</dbReference>
<reference evidence="4" key="1">
    <citation type="submission" date="2024-06" db="EMBL/GenBank/DDBJ databases">
        <title>Radixoralia hellwigii gen. nov., sp nov., isolated from a root canal in the human oral cavity.</title>
        <authorList>
            <person name="Bartsch S."/>
            <person name="Wittmer A."/>
            <person name="Schulz A.-K."/>
            <person name="Neumann-Schaal M."/>
            <person name="Wolf J."/>
            <person name="Gronow S."/>
            <person name="Tennert C."/>
            <person name="Haecker G."/>
            <person name="Cieplik F."/>
            <person name="Al-Ahmad A."/>
        </authorList>
    </citation>
    <scope>NUCLEOTIDE SEQUENCE [LARGE SCALE GENOMIC DNA]</scope>
    <source>
        <strain evidence="4">Wk13</strain>
    </source>
</reference>
<feature type="domain" description="Glycosyl transferase family 1" evidence="1">
    <location>
        <begin position="207"/>
        <end position="370"/>
    </location>
</feature>
<keyword evidence="3" id="KW-0808">Transferase</keyword>
<gene>
    <name evidence="3" type="ORF">ABCS64_10020</name>
</gene>
<dbReference type="RefSeq" id="WP_418891689.1">
    <property type="nucleotide sequence ID" value="NZ_JBEUWX010000002.1"/>
</dbReference>
<name>A0ABV4UG90_9RHOO</name>
<dbReference type="PANTHER" id="PTHR12526:SF623">
    <property type="entry name" value="WABG"/>
    <property type="match status" value="1"/>
</dbReference>
<evidence type="ECO:0000313" key="4">
    <source>
        <dbReference type="Proteomes" id="UP001574673"/>
    </source>
</evidence>
<evidence type="ECO:0000259" key="2">
    <source>
        <dbReference type="Pfam" id="PF13439"/>
    </source>
</evidence>
<dbReference type="SUPFAM" id="SSF53756">
    <property type="entry name" value="UDP-Glycosyltransferase/glycogen phosphorylase"/>
    <property type="match status" value="1"/>
</dbReference>
<protein>
    <submittedName>
        <fullName evidence="3">Glycosyltransferase family 4 protein</fullName>
        <ecNumber evidence="3">2.4.-.-</ecNumber>
    </submittedName>
</protein>
<sequence>MNLQTHSQTQPLRIAFIRQRYNPYGGAERFIERALGKLVRKGAEITLITRNWDGAPPHDYRHIICDPHYSRHFGGRAARDRSFAASAQRAMREGNYDITQAHERIPGCMIFRAGDGVHAAWLDHRGRDQSPLARMATRISAFHRFILHQEAAMLAAPELRAVICNSDMVREEMRRYYAVPDEKLVVIENGVDLNHFHPALADEWRIRQRQALGIDADVPVFLYVGGGFMRKGVPQLIAALARCTSQHGRNSCLVIVGEDRHLKTYQRQAEKAGLSARVLFTGPRRDVYALYGMADAFVLPTRYDPMPNAALEALACGLPVLTSPTCGIASRIIEGENGFVVDALDVDTLARRIDTLAAPGKAERMRAAARASVIDLDLDTLAGKLLSLYERLR</sequence>
<dbReference type="InterPro" id="IPR001296">
    <property type="entry name" value="Glyco_trans_1"/>
</dbReference>
<organism evidence="3 4">
    <name type="scientific">Dentiradicibacter hellwigii</name>
    <dbReference type="NCBI Taxonomy" id="3149053"/>
    <lineage>
        <taxon>Bacteria</taxon>
        <taxon>Pseudomonadati</taxon>
        <taxon>Pseudomonadota</taxon>
        <taxon>Betaproteobacteria</taxon>
        <taxon>Rhodocyclales</taxon>
        <taxon>Rhodocyclaceae</taxon>
        <taxon>Dentiradicibacter</taxon>
    </lineage>
</organism>
<dbReference type="Proteomes" id="UP001574673">
    <property type="component" value="Unassembled WGS sequence"/>
</dbReference>
<keyword evidence="4" id="KW-1185">Reference proteome</keyword>
<dbReference type="EMBL" id="JBEUWX010000002">
    <property type="protein sequence ID" value="MFA9950647.1"/>
    <property type="molecule type" value="Genomic_DNA"/>
</dbReference>
<evidence type="ECO:0000313" key="3">
    <source>
        <dbReference type="EMBL" id="MFA9950647.1"/>
    </source>
</evidence>